<dbReference type="PANTHER" id="PTHR47894:SF4">
    <property type="entry name" value="HTH-TYPE TRANSCRIPTIONAL REGULATOR GADX"/>
    <property type="match status" value="1"/>
</dbReference>
<keyword evidence="2" id="KW-0238">DNA-binding</keyword>
<name>A0ABV2A9E4_9GAMM</name>
<dbReference type="EMBL" id="JBEPIJ010000007">
    <property type="protein sequence ID" value="MES0873882.1"/>
    <property type="molecule type" value="Genomic_DNA"/>
</dbReference>
<protein>
    <submittedName>
        <fullName evidence="5">AraC family transcriptional regulator</fullName>
    </submittedName>
</protein>
<dbReference type="PANTHER" id="PTHR47894">
    <property type="entry name" value="HTH-TYPE TRANSCRIPTIONAL REGULATOR GADX"/>
    <property type="match status" value="1"/>
</dbReference>
<dbReference type="Gene3D" id="1.10.10.60">
    <property type="entry name" value="Homeodomain-like"/>
    <property type="match status" value="1"/>
</dbReference>
<accession>A0ABV2A9E4</accession>
<sequence length="350" mass="38105">MSGNFLPSATLHGAAGLLATLGGDPLRLAAELRIPADALRKPDLPLSARAVGGFLERAAEVSGCRSFGLRLAARSNMAILGPLWLLLRNAASVRQMFEDLAAHYDIFTSAATVTLEAADGGLFVGWDTAVAQAGGSVQAVEFVLALFCNELRLRCTPGWQPPLLQFRHAAPARLDEHRRVFGPRLQFDAERNALFLDAQTLAQPGKVQDSRARTLVAAMLRLDHDRPDPDLAARVEGIVRALLPYAACSLHDVSRVLGMAARTLQEHLAGEGRRFKTIRDAVRADLALKYLQQSSLSLSEIADILGYTSLSSFSHSFRRWHGQPASALRRRQGLRLARAPLFTTRHVGEP</sequence>
<dbReference type="Proteomes" id="UP001465331">
    <property type="component" value="Unassembled WGS sequence"/>
</dbReference>
<dbReference type="InterPro" id="IPR018060">
    <property type="entry name" value="HTH_AraC"/>
</dbReference>
<dbReference type="PROSITE" id="PS01124">
    <property type="entry name" value="HTH_ARAC_FAMILY_2"/>
    <property type="match status" value="1"/>
</dbReference>
<dbReference type="SMART" id="SM00342">
    <property type="entry name" value="HTH_ARAC"/>
    <property type="match status" value="1"/>
</dbReference>
<evidence type="ECO:0000256" key="2">
    <source>
        <dbReference type="ARBA" id="ARBA00023125"/>
    </source>
</evidence>
<dbReference type="Pfam" id="PF12625">
    <property type="entry name" value="Arabinose_bd"/>
    <property type="match status" value="1"/>
</dbReference>
<keyword evidence="6" id="KW-1185">Reference proteome</keyword>
<evidence type="ECO:0000256" key="3">
    <source>
        <dbReference type="ARBA" id="ARBA00023163"/>
    </source>
</evidence>
<comment type="caution">
    <text evidence="5">The sequence shown here is derived from an EMBL/GenBank/DDBJ whole genome shotgun (WGS) entry which is preliminary data.</text>
</comment>
<organism evidence="5 6">
    <name type="scientific">Sinimarinibacterium thermocellulolyticum</name>
    <dbReference type="NCBI Taxonomy" id="3170016"/>
    <lineage>
        <taxon>Bacteria</taxon>
        <taxon>Pseudomonadati</taxon>
        <taxon>Pseudomonadota</taxon>
        <taxon>Gammaproteobacteria</taxon>
        <taxon>Nevskiales</taxon>
        <taxon>Nevskiaceae</taxon>
        <taxon>Sinimarinibacterium</taxon>
    </lineage>
</organism>
<evidence type="ECO:0000259" key="4">
    <source>
        <dbReference type="PROSITE" id="PS01124"/>
    </source>
</evidence>
<dbReference type="SUPFAM" id="SSF46689">
    <property type="entry name" value="Homeodomain-like"/>
    <property type="match status" value="1"/>
</dbReference>
<dbReference type="InterPro" id="IPR009057">
    <property type="entry name" value="Homeodomain-like_sf"/>
</dbReference>
<evidence type="ECO:0000256" key="1">
    <source>
        <dbReference type="ARBA" id="ARBA00023015"/>
    </source>
</evidence>
<reference evidence="5 6" key="1">
    <citation type="submission" date="2024-06" db="EMBL/GenBank/DDBJ databases">
        <authorList>
            <person name="Li Z."/>
            <person name="Jiang Y."/>
        </authorList>
    </citation>
    <scope>NUCLEOTIDE SEQUENCE [LARGE SCALE GENOMIC DNA]</scope>
    <source>
        <strain evidence="5 6">HSW-8</strain>
    </source>
</reference>
<evidence type="ECO:0000313" key="5">
    <source>
        <dbReference type="EMBL" id="MES0873882.1"/>
    </source>
</evidence>
<evidence type="ECO:0000313" key="6">
    <source>
        <dbReference type="Proteomes" id="UP001465331"/>
    </source>
</evidence>
<proteinExistence type="predicted"/>
<feature type="domain" description="HTH araC/xylS-type" evidence="4">
    <location>
        <begin position="233"/>
        <end position="331"/>
    </location>
</feature>
<keyword evidence="3" id="KW-0804">Transcription</keyword>
<dbReference type="PROSITE" id="PS00041">
    <property type="entry name" value="HTH_ARAC_FAMILY_1"/>
    <property type="match status" value="1"/>
</dbReference>
<dbReference type="InterPro" id="IPR032687">
    <property type="entry name" value="AraC-type_N"/>
</dbReference>
<dbReference type="InterPro" id="IPR018062">
    <property type="entry name" value="HTH_AraC-typ_CS"/>
</dbReference>
<gene>
    <name evidence="5" type="ORF">ABSH63_07700</name>
</gene>
<dbReference type="RefSeq" id="WP_352888759.1">
    <property type="nucleotide sequence ID" value="NZ_JBEPIJ010000007.1"/>
</dbReference>
<keyword evidence="1" id="KW-0805">Transcription regulation</keyword>
<dbReference type="Pfam" id="PF12833">
    <property type="entry name" value="HTH_18"/>
    <property type="match status" value="1"/>
</dbReference>